<dbReference type="InterPro" id="IPR005064">
    <property type="entry name" value="BUG"/>
</dbReference>
<organism evidence="3 4">
    <name type="scientific">Verticiella sediminum</name>
    <dbReference type="NCBI Taxonomy" id="1247510"/>
    <lineage>
        <taxon>Bacteria</taxon>
        <taxon>Pseudomonadati</taxon>
        <taxon>Pseudomonadota</taxon>
        <taxon>Betaproteobacteria</taxon>
        <taxon>Burkholderiales</taxon>
        <taxon>Alcaligenaceae</taxon>
        <taxon>Verticiella</taxon>
    </lineage>
</organism>
<dbReference type="OrthoDB" id="8678477at2"/>
<dbReference type="CDD" id="cd07012">
    <property type="entry name" value="PBP2_Bug_TTT"/>
    <property type="match status" value="1"/>
</dbReference>
<feature type="chain" id="PRO_5022036568" evidence="2">
    <location>
        <begin position="32"/>
        <end position="329"/>
    </location>
</feature>
<dbReference type="InterPro" id="IPR042100">
    <property type="entry name" value="Bug_dom1"/>
</dbReference>
<dbReference type="Gene3D" id="3.40.190.10">
    <property type="entry name" value="Periplasmic binding protein-like II"/>
    <property type="match status" value="1"/>
</dbReference>
<name>A0A556AZG0_9BURK</name>
<keyword evidence="4" id="KW-1185">Reference proteome</keyword>
<dbReference type="PIRSF" id="PIRSF017082">
    <property type="entry name" value="YflP"/>
    <property type="match status" value="1"/>
</dbReference>
<dbReference type="AlphaFoldDB" id="A0A556AZG0"/>
<dbReference type="InterPro" id="IPR006311">
    <property type="entry name" value="TAT_signal"/>
</dbReference>
<feature type="signal peptide" evidence="2">
    <location>
        <begin position="1"/>
        <end position="31"/>
    </location>
</feature>
<evidence type="ECO:0000313" key="3">
    <source>
        <dbReference type="EMBL" id="TSH98319.1"/>
    </source>
</evidence>
<dbReference type="PANTHER" id="PTHR42928:SF5">
    <property type="entry name" value="BLR1237 PROTEIN"/>
    <property type="match status" value="1"/>
</dbReference>
<dbReference type="Proteomes" id="UP000318405">
    <property type="component" value="Unassembled WGS sequence"/>
</dbReference>
<dbReference type="SUPFAM" id="SSF53850">
    <property type="entry name" value="Periplasmic binding protein-like II"/>
    <property type="match status" value="1"/>
</dbReference>
<dbReference type="Pfam" id="PF03401">
    <property type="entry name" value="TctC"/>
    <property type="match status" value="1"/>
</dbReference>
<comment type="similarity">
    <text evidence="1">Belongs to the UPF0065 (bug) family.</text>
</comment>
<protein>
    <submittedName>
        <fullName evidence="3">Tripartite tricarboxylate transporter substrate binding protein</fullName>
    </submittedName>
</protein>
<gene>
    <name evidence="3" type="ORF">FOZ76_02920</name>
</gene>
<dbReference type="RefSeq" id="WP_143946634.1">
    <property type="nucleotide sequence ID" value="NZ_BAABMB010000004.1"/>
</dbReference>
<reference evidence="3 4" key="1">
    <citation type="submission" date="2019-07" db="EMBL/GenBank/DDBJ databases">
        <title>Qingshengfaniella alkalisoli gen. nov., sp. nov., isolated from saline soil.</title>
        <authorList>
            <person name="Xu L."/>
            <person name="Huang X.-X."/>
            <person name="Sun J.-Q."/>
        </authorList>
    </citation>
    <scope>NUCLEOTIDE SEQUENCE [LARGE SCALE GENOMIC DNA]</scope>
    <source>
        <strain evidence="3 4">DSM 27279</strain>
    </source>
</reference>
<keyword evidence="2" id="KW-0732">Signal</keyword>
<comment type="caution">
    <text evidence="3">The sequence shown here is derived from an EMBL/GenBank/DDBJ whole genome shotgun (WGS) entry which is preliminary data.</text>
</comment>
<proteinExistence type="inferred from homology"/>
<accession>A0A556AZG0</accession>
<sequence>MSISSKRRLLLAGAAAAGCAALAGRPLAARAASAFPTRPVTLIVPFPPGGTADVTYRILATATEPFLGQTVVIENRPGASATLGAVAIASAPPDGYRLTVTHSAVLRMQLMQKTAYDALKDFTPVIAVSAFNVGLMVPTDSPFRTFEDFVEAARREPDRISYGSNGTATAQNLALVQVAEQEGVRFNHIPFKGDAEATSALLGGHIHAHAGGTGLGALVDGGKARWLALFSDTRLARWPDVPTLYDLGYEIPASSPNGIIGPAGMDPAVVQVLHDAFKQGLESPAHVQALEQAGQAVQYLSGEDFGKLIAEHFELERERIGKAGLLAAS</sequence>
<dbReference type="Gene3D" id="3.40.190.150">
    <property type="entry name" value="Bordetella uptake gene, domain 1"/>
    <property type="match status" value="1"/>
</dbReference>
<evidence type="ECO:0000313" key="4">
    <source>
        <dbReference type="Proteomes" id="UP000318405"/>
    </source>
</evidence>
<evidence type="ECO:0000256" key="2">
    <source>
        <dbReference type="SAM" id="SignalP"/>
    </source>
</evidence>
<dbReference type="PROSITE" id="PS51318">
    <property type="entry name" value="TAT"/>
    <property type="match status" value="1"/>
</dbReference>
<dbReference type="PANTHER" id="PTHR42928">
    <property type="entry name" value="TRICARBOXYLATE-BINDING PROTEIN"/>
    <property type="match status" value="1"/>
</dbReference>
<dbReference type="PROSITE" id="PS51257">
    <property type="entry name" value="PROKAR_LIPOPROTEIN"/>
    <property type="match status" value="1"/>
</dbReference>
<evidence type="ECO:0000256" key="1">
    <source>
        <dbReference type="ARBA" id="ARBA00006987"/>
    </source>
</evidence>
<dbReference type="EMBL" id="VLTJ01000005">
    <property type="protein sequence ID" value="TSH98319.1"/>
    <property type="molecule type" value="Genomic_DNA"/>
</dbReference>